<keyword evidence="1" id="KW-0732">Signal</keyword>
<feature type="chain" id="PRO_5040515387" evidence="1">
    <location>
        <begin position="27"/>
        <end position="3265"/>
    </location>
</feature>
<feature type="domain" description="MBG" evidence="2">
    <location>
        <begin position="2193"/>
        <end position="2269"/>
    </location>
</feature>
<organism evidence="3 4">
    <name type="scientific">Chitinophaga solisilvae</name>
    <dbReference type="NCBI Taxonomy" id="1233460"/>
    <lineage>
        <taxon>Bacteria</taxon>
        <taxon>Pseudomonadati</taxon>
        <taxon>Bacteroidota</taxon>
        <taxon>Chitinophagia</taxon>
        <taxon>Chitinophagales</taxon>
        <taxon>Chitinophagaceae</taxon>
        <taxon>Chitinophaga</taxon>
    </lineage>
</organism>
<dbReference type="InterPro" id="IPR011050">
    <property type="entry name" value="Pectin_lyase_fold/virulence"/>
</dbReference>
<feature type="domain" description="MBG" evidence="2">
    <location>
        <begin position="2028"/>
        <end position="2105"/>
    </location>
</feature>
<feature type="domain" description="MBG" evidence="2">
    <location>
        <begin position="1529"/>
        <end position="1605"/>
    </location>
</feature>
<feature type="domain" description="MBG" evidence="2">
    <location>
        <begin position="1861"/>
        <end position="1937"/>
    </location>
</feature>
<dbReference type="NCBIfam" id="TIGR04131">
    <property type="entry name" value="Bac_Flav_CTERM"/>
    <property type="match status" value="1"/>
</dbReference>
<dbReference type="Gene3D" id="3.30.160.710">
    <property type="match status" value="6"/>
</dbReference>
<evidence type="ECO:0000313" key="4">
    <source>
        <dbReference type="Proteomes" id="UP000281028"/>
    </source>
</evidence>
<feature type="domain" description="MBG" evidence="2">
    <location>
        <begin position="2857"/>
        <end position="2933"/>
    </location>
</feature>
<feature type="domain" description="MBG" evidence="2">
    <location>
        <begin position="2360"/>
        <end position="2437"/>
    </location>
</feature>
<feature type="domain" description="MBG" evidence="2">
    <location>
        <begin position="1032"/>
        <end position="1109"/>
    </location>
</feature>
<dbReference type="InterPro" id="IPR041286">
    <property type="entry name" value="MBG_2"/>
</dbReference>
<proteinExistence type="predicted"/>
<dbReference type="Pfam" id="PF13585">
    <property type="entry name" value="CHU_C"/>
    <property type="match status" value="1"/>
</dbReference>
<keyword evidence="4" id="KW-1185">Reference proteome</keyword>
<sequence length="3265" mass="337126">MKLFLRRIAPLLLLAASMLLSAGLHAQTVLKPGDLAITAFNLFDDNANGTTQNDAFSFVTLVDLQPNTSVFFTDIGLKSGGATFQISNDPNYGTQSDGIIEWKSGATLIKAGTQIVVFCKYAPSASKGTVSLTQPTYNTISAPQKQYISIGLAGDQLIAYTKISNQVKIIAGVAVNRTDWDASLDDELTASSSVKPATSATDVAFPVITAINGKYDNSVIAGTPHSLRAYLQDPARWQQDQTQSSPAPAGFQLPGATPANLVVVNPDANHIVYVDNKAGMNGDGSSWTSAYPDLRNALVAAAASNGDIKQIWVAKGTHKPTATGDRTLSFPLAANVEVFGGFDGENDPALRKLDINQTILSGDIDDNDNTAAADLTGITGNNSYHVVTAIGVNNRTVLDGFVITCGLADGGTTLSRVGAGLITNGNNTSFSLKLRNIHFRYNKTFLTDGGACYTSGNGGVTILNSAFYNNSSSFVKYSDNNDTLINVTSTSNRSTSINYNNNSVTGGIIIYNSLITESIYKGGANSPSAMLRYSIVNNRYFNGSGVSDGTVITSAFPNAATFNYAPDINIPKSVFNAGDPQTNNPGAVQAGARDITGQLRISNTIIDLGAYEYQAQPQTITLGSNPFTITYGDADKDPQVTASSPLQYAQVTKLADTTGGKFTGIKAGTTNVTVTAIRSNKFLPVTASLMLNVVKRPLTVTVKPETIHYGEAFPSWTPEYAGFVFSDTKDVVRGTPVFNPDPAGSPGQYNITMTQGSLDADNYSFNLQPGNYNIIKQLQTVKFVNPDTTVTYGAAPFALKGFTTSGLPVTYTLDAQYAALAAVSGNTLTIKGAGDIVLKASQPGDVNYEAAPEVSYTVHISKAVLNITADDKTQTYGDPVTPALTWSATGFKYTDNAAGSLTGEPVLSIVNQDTQAGNYTIAITAGTLAADNYTFNFQQGTLTINKRTQAINSPAAFNKTYGDAPFDPGYNSTSGLPVKYTITSGPAAVNPDGNIVITGAGNITFTVSQAGDGNTLPATTVTGSFTAAKAILRIIAEDKSMNPGNAFPTFTYRLDGFVGSDGPGDISSLNVTYSHNAPNNNTPGSYIISITNATYTSGKYLLNYEAGTLIINKKTQYINVPLGGTVRYGTDIGFSASNNSGLPLTYTVTGDGAMNADNTAIITGNVGNITVTVNQAGNSEYLPAQTQVTFTVAPAPLTIVPANVIRPYNTDNPTFSFQVLGLKRNDQPDVLKTPPVFTTVAVKTSAPGYYPIVYQNGSTSADNYTVSGSQGTLQVVKATHQITGAAGIQAKYGDAPYTLNAVSSEGFPVTYTIKSGAGNGNITGNTFTITHAGTVVITASAAGDANYADATPVDFTVQIDKAILEVKADDKSKPFNTANPALTWSYNGFVYSDDATAITGAAAISTTADLNSPVGTYPIALIQSTLAAADYNFSFKPGILTVGKGNQTISFPAISNHVYGDAPFTISATATSGLTPVLSVTSGNATISNNVVTITGTGNVTITAAQAGDNSYNAAPDVSHTFTVTPAALTITAKDDSRTYTGNAYTGGNGVTYTGLVYGEQPAVLNGPLSYTGNAQGAVNAGSYDIIPAGLSSANYAITFVKGTLVIGKATQQITQAVDVTKQYGDAPFTLTAASSKGFPVVYTIKSGAANAGISGSTFTIRHAGDVTVMASAAGDANHEAATPVDFLVHISKAPLEVKADDKSKQFNTANPALTWSYSGFVYSDDATVITGAAAISTTADLNSPVGTYPIALIQSTLAAADYTFSFKPGILTVGKGNQTINFPAISNHVYGDAPFTISATATSGLTPVLSVTSGNATISNNVVTITGTGNVTITAVQAGDNSYNAAPDVSHTFTVAPAALTITAKDDSRTYTGNAYTGGNGVTYTGLVYGEQPAVLNGPLSYTGNAQGAVNAGSYDIIPAGLSSANYAITFVKGTLVIGKATQQITQAVDVTKQYGDAPFTLTAASSKGFPVVYTIKSGAANAGISGSTFTIRHAGDVTVTASAAGDANHEAATPVDFLVHISKAPLEVKADDKSKQFNTANPALTWSYSGFVYSDDATVITGAAAISTTADLNSPVGTYPIALIQSTLAAADYTFSFKPGILTVGKGNQTINFPAISNHVYGDAPFTISATATSGLTPVLSVTSGNATISNNVVTITGTGNVTITAAQAGDNSYNAAPDVSHTFTVAPAALTITAKDDNRTYTGNAYTGGNGVTYTGLVYGEQPAVLNGPLSYTGNAQGAVNAGSYDIIPAGLSSANYAITFVKGTLVIGKAPQQITQAVDVTKQYGDAPFTLTATSSKGFPVVYTIKSGAANAGISGSTFTIRHAGDVTVTASAAGDANHEAASPVDFIVHISKAPLEVKADDKSKQFNTANPALTWSYSGFVYSDDATAITGAAAISTTADLNSPVGTYPIALTQGTLAAADYNFSFKPGILTVGKGNQTISFPAISNHVYGDAPFTISATTTSGLTPVLSVTSGNATISNNVVTITGTGNVTITAAQAGDNSYNAAPDVSHTFTVAPAALTITAKDDSRTYTGNAYTGGNGVTYTGLVYGEQPAVLNGPLSYTGNAQGAVNAGSYDIMPAGLSSANYAITFVKGTLVIGKATQQITQAVDVTKQYGDAPFTLTATSSKGFPVVYTIKSGTANAGISGSTFTIRHAGDVTVTASAAGDANNEAASPVDFIVHISKATLTVKADDKSRLVNTANPLLTWAYSGFVYTDNAAVLTGTPAISTTADINSPVGTYPVTVAQGSLAAADYTFHFQPGTLTVGKGNQTISFPAISNHVYGDAPFTISATATSGLTPVLTVTSGKATVSNNVVTITGTGSITITADQPGNSSYNAAPAVTQTFMVTPAALTVKAKDDSQGYTGNAYTGGNGVTYTGLVYGEQAAVLSGTLAYGGSSQGAVNAGSYIIMPSGLSSANYTITYQQGTLVIGKATQQITYTAVSNKNQGDPDFTISASASSGLPVAIASNNSAVISLTGATAKVGIAGIATITITQPGNSNYNAAPPVTFDIHVSNWPAPVITPESSVTFCEGGKVTLTSTPANAYQWYRNGVAVNGARSRQYDAKESGSYSVTVTFENGYQLSTSSIAVTVTPVPSGSVRANGNTTISKGDALTLIASGGASYKWQPANGLSSTNTAVTICRPAETTTYEVVISNGNGCSVTRSIVITVKEDYKLEAVNVLTPNGDGINDRWIVKNIDMYPQNEVKIFDRAGRLLFRQKSYSNTWDGTVNGQPLAEGTYYFAIDMGTGAPLFKGFITIIR</sequence>
<feature type="domain" description="MBG" evidence="2">
    <location>
        <begin position="1364"/>
        <end position="1441"/>
    </location>
</feature>
<feature type="domain" description="MBG" evidence="2">
    <location>
        <begin position="1197"/>
        <end position="1273"/>
    </location>
</feature>
<feature type="domain" description="MBG" evidence="2">
    <location>
        <begin position="2692"/>
        <end position="2769"/>
    </location>
</feature>
<dbReference type="OrthoDB" id="355609at2"/>
<accession>A0A9Q5DDB4</accession>
<feature type="domain" description="MBG" evidence="2">
    <location>
        <begin position="1696"/>
        <end position="1773"/>
    </location>
</feature>
<name>A0A9Q5DDB4_9BACT</name>
<evidence type="ECO:0000313" key="3">
    <source>
        <dbReference type="EMBL" id="NSL90656.1"/>
    </source>
</evidence>
<dbReference type="Gene3D" id="3.30.210.10">
    <property type="entry name" value="DNA polymerase, thumb domain"/>
    <property type="match status" value="5"/>
</dbReference>
<reference evidence="3" key="1">
    <citation type="submission" date="2020-05" db="EMBL/GenBank/DDBJ databases">
        <title>Chitinophaga laudate sp. nov., isolated from a tropical peat swamp.</title>
        <authorList>
            <person name="Goh C.B.S."/>
            <person name="Lee M.S."/>
            <person name="Parimannan S."/>
            <person name="Pasbakhsh P."/>
            <person name="Yule C.M."/>
            <person name="Rajandas H."/>
            <person name="Loke S."/>
            <person name="Croft L."/>
            <person name="Tan J.B.L."/>
        </authorList>
    </citation>
    <scope>NUCLEOTIDE SEQUENCE</scope>
    <source>
        <strain evidence="3">Mgbs1</strain>
    </source>
</reference>
<comment type="caution">
    <text evidence="3">The sequence shown here is derived from an EMBL/GenBank/DDBJ whole genome shotgun (WGS) entry which is preliminary data.</text>
</comment>
<feature type="domain" description="MBG" evidence="2">
    <location>
        <begin position="865"/>
        <end position="943"/>
    </location>
</feature>
<dbReference type="InterPro" id="IPR026341">
    <property type="entry name" value="T9SS_type_B"/>
</dbReference>
<feature type="signal peptide" evidence="1">
    <location>
        <begin position="1"/>
        <end position="26"/>
    </location>
</feature>
<evidence type="ECO:0000259" key="2">
    <source>
        <dbReference type="Pfam" id="PF18676"/>
    </source>
</evidence>
<evidence type="ECO:0000256" key="1">
    <source>
        <dbReference type="SAM" id="SignalP"/>
    </source>
</evidence>
<dbReference type="InterPro" id="IPR037160">
    <property type="entry name" value="DNA_Pol_thumb_sf"/>
</dbReference>
<gene>
    <name evidence="3" type="ORF">ECE50_027790</name>
</gene>
<feature type="domain" description="MBG" evidence="2">
    <location>
        <begin position="698"/>
        <end position="771"/>
    </location>
</feature>
<dbReference type="Pfam" id="PF18676">
    <property type="entry name" value="MBG_2"/>
    <property type="match status" value="14"/>
</dbReference>
<dbReference type="SUPFAM" id="SSF51126">
    <property type="entry name" value="Pectin lyase-like"/>
    <property type="match status" value="1"/>
</dbReference>
<dbReference type="Proteomes" id="UP000281028">
    <property type="component" value="Unassembled WGS sequence"/>
</dbReference>
<feature type="domain" description="MBG" evidence="2">
    <location>
        <begin position="2525"/>
        <end position="2601"/>
    </location>
</feature>
<protein>
    <submittedName>
        <fullName evidence="3">T9SS type B sorting domain-containing protein</fullName>
    </submittedName>
</protein>
<dbReference type="EMBL" id="RIAR02000001">
    <property type="protein sequence ID" value="NSL90656.1"/>
    <property type="molecule type" value="Genomic_DNA"/>
</dbReference>